<keyword evidence="2 3" id="KW-0040">ANK repeat</keyword>
<proteinExistence type="predicted"/>
<dbReference type="InterPro" id="IPR036770">
    <property type="entry name" value="Ankyrin_rpt-contain_sf"/>
</dbReference>
<feature type="repeat" description="ANK" evidence="3">
    <location>
        <begin position="60"/>
        <end position="92"/>
    </location>
</feature>
<name>A0A223FML2_9POXV</name>
<reference evidence="4" key="1">
    <citation type="journal article" date="2017" name="Virus Genes">
        <title>Two novel poxviruses with unusual genome rearrangements: NY_014 and Murmansk.</title>
        <authorList>
            <person name="Smithson C."/>
            <person name="Meyer H."/>
            <person name="Gigante C.M."/>
            <person name="Gao J."/>
            <person name="Zhao H."/>
            <person name="Batra D."/>
            <person name="Damon I."/>
            <person name="Upton C."/>
            <person name="Li Y."/>
        </authorList>
    </citation>
    <scope>NUCLEOTIDE SEQUENCE [LARGE SCALE GENOMIC DNA]</scope>
    <source>
        <strain evidence="4">LEIV-11411</strain>
    </source>
</reference>
<keyword evidence="5" id="KW-1185">Reference proteome</keyword>
<dbReference type="PANTHER" id="PTHR24198">
    <property type="entry name" value="ANKYRIN REPEAT AND PROTEIN KINASE DOMAIN-CONTAINING PROTEIN"/>
    <property type="match status" value="1"/>
</dbReference>
<dbReference type="SUPFAM" id="SSF48403">
    <property type="entry name" value="Ankyrin repeat"/>
    <property type="match status" value="1"/>
</dbReference>
<organism evidence="4">
    <name type="scientific">Murmansk poxvirus</name>
    <dbReference type="NCBI Taxonomy" id="2025359"/>
    <lineage>
        <taxon>Viruses</taxon>
        <taxon>Varidnaviria</taxon>
        <taxon>Bamfordvirae</taxon>
        <taxon>Nucleocytoviricota</taxon>
        <taxon>Pokkesviricetes</taxon>
        <taxon>Chitovirales</taxon>
        <taxon>Poxviridae</taxon>
        <taxon>Chordopoxvirinae</taxon>
        <taxon>Centapoxvirus</taxon>
        <taxon>Centapoxvirus microtuspox</taxon>
        <taxon>Murmansk microtuspox virus</taxon>
    </lineage>
</organism>
<dbReference type="SMART" id="SM00248">
    <property type="entry name" value="ANK"/>
    <property type="match status" value="5"/>
</dbReference>
<evidence type="ECO:0000256" key="2">
    <source>
        <dbReference type="ARBA" id="ARBA00023043"/>
    </source>
</evidence>
<evidence type="ECO:0000256" key="1">
    <source>
        <dbReference type="ARBA" id="ARBA00022737"/>
    </source>
</evidence>
<dbReference type="Proteomes" id="UP000217350">
    <property type="component" value="Segment"/>
</dbReference>
<keyword evidence="1" id="KW-0677">Repeat</keyword>
<evidence type="ECO:0000313" key="5">
    <source>
        <dbReference type="Proteomes" id="UP000217350"/>
    </source>
</evidence>
<dbReference type="InterPro" id="IPR002110">
    <property type="entry name" value="Ankyrin_rpt"/>
</dbReference>
<dbReference type="PANTHER" id="PTHR24198:SF165">
    <property type="entry name" value="ANKYRIN REPEAT-CONTAINING PROTEIN-RELATED"/>
    <property type="match status" value="1"/>
</dbReference>
<evidence type="ECO:0000313" key="4">
    <source>
        <dbReference type="EMBL" id="AST09224.1"/>
    </source>
</evidence>
<protein>
    <submittedName>
        <fullName evidence="4">Ankyrin-repeat protein-NFkB inhibitor</fullName>
    </submittedName>
</protein>
<dbReference type="Pfam" id="PF12796">
    <property type="entry name" value="Ank_2"/>
    <property type="match status" value="1"/>
</dbReference>
<dbReference type="Gene3D" id="1.25.40.20">
    <property type="entry name" value="Ankyrin repeat-containing domain"/>
    <property type="match status" value="1"/>
</dbReference>
<sequence>MDLSRINTWKPKQLKTFLMSKDRFNLDIHGHSAMYYAISDNNVRLVCELLKMGALDNIDESEFPLHMAASLSDTKITKILLFCGIDETLLDTDGYNALYHAVELGNIQMIKVLVKKNKRTMFHGKTGWKTPFYKAVLDNNVEIVEFFISETYRIDLAILYSCIHETIKSSNVKVLRLLMDYMSKNNDDYIFIPDIDLAVNKKDMVVLKALFDYNVNIYSVDLANMLDDLAIAKLFIEKHANYKMDCNNTKNIGKMKQLDELISQNKELEKIYLTL</sequence>
<dbReference type="PROSITE" id="PS50088">
    <property type="entry name" value="ANK_REPEAT"/>
    <property type="match status" value="1"/>
</dbReference>
<dbReference type="EMBL" id="MF001304">
    <property type="protein sequence ID" value="AST09224.1"/>
    <property type="molecule type" value="Genomic_DNA"/>
</dbReference>
<gene>
    <name evidence="4" type="ORF">Murmansk-029</name>
</gene>
<evidence type="ECO:0000256" key="3">
    <source>
        <dbReference type="PROSITE-ProRule" id="PRU00023"/>
    </source>
</evidence>
<accession>A0A223FML2</accession>
<dbReference type="OrthoDB" id="7588at10239"/>